<evidence type="ECO:0000256" key="1">
    <source>
        <dbReference type="ARBA" id="ARBA00010838"/>
    </source>
</evidence>
<keyword evidence="2" id="KW-0378">Hydrolase</keyword>
<evidence type="ECO:0000256" key="2">
    <source>
        <dbReference type="ARBA" id="ARBA00022801"/>
    </source>
</evidence>
<name>X1BF46_9ZZZZ</name>
<dbReference type="InterPro" id="IPR001360">
    <property type="entry name" value="Glyco_hydro_1"/>
</dbReference>
<dbReference type="GO" id="GO:0005975">
    <property type="term" value="P:carbohydrate metabolic process"/>
    <property type="evidence" value="ECO:0007669"/>
    <property type="project" value="InterPro"/>
</dbReference>
<dbReference type="Pfam" id="PF00232">
    <property type="entry name" value="Glyco_hydro_1"/>
    <property type="match status" value="1"/>
</dbReference>
<comment type="caution">
    <text evidence="4">The sequence shown here is derived from an EMBL/GenBank/DDBJ whole genome shotgun (WGS) entry which is preliminary data.</text>
</comment>
<protein>
    <submittedName>
        <fullName evidence="4">Uncharacterized protein</fullName>
    </submittedName>
</protein>
<comment type="similarity">
    <text evidence="1">Belongs to the glycosyl hydrolase 1 family.</text>
</comment>
<dbReference type="EMBL" id="BART01009700">
    <property type="protein sequence ID" value="GAG79837.1"/>
    <property type="molecule type" value="Genomic_DNA"/>
</dbReference>
<accession>X1BF46</accession>
<sequence>MDNFEWQYGYSKRFGIVFIDYKTQKRILKDSAMWYKDLIKNRIME</sequence>
<keyword evidence="3" id="KW-0326">Glycosidase</keyword>
<dbReference type="InterPro" id="IPR017853">
    <property type="entry name" value="GH"/>
</dbReference>
<dbReference type="GO" id="GO:0008422">
    <property type="term" value="F:beta-glucosidase activity"/>
    <property type="evidence" value="ECO:0007669"/>
    <property type="project" value="TreeGrafter"/>
</dbReference>
<dbReference type="AlphaFoldDB" id="X1BF46"/>
<dbReference type="PANTHER" id="PTHR10353">
    <property type="entry name" value="GLYCOSYL HYDROLASE"/>
    <property type="match status" value="1"/>
</dbReference>
<proteinExistence type="inferred from homology"/>
<gene>
    <name evidence="4" type="ORF">S01H4_21417</name>
</gene>
<reference evidence="4" key="1">
    <citation type="journal article" date="2014" name="Front. Microbiol.">
        <title>High frequency of phylogenetically diverse reductive dehalogenase-homologous genes in deep subseafloor sedimentary metagenomes.</title>
        <authorList>
            <person name="Kawai M."/>
            <person name="Futagami T."/>
            <person name="Toyoda A."/>
            <person name="Takaki Y."/>
            <person name="Nishi S."/>
            <person name="Hori S."/>
            <person name="Arai W."/>
            <person name="Tsubouchi T."/>
            <person name="Morono Y."/>
            <person name="Uchiyama I."/>
            <person name="Ito T."/>
            <person name="Fujiyama A."/>
            <person name="Inagaki F."/>
            <person name="Takami H."/>
        </authorList>
    </citation>
    <scope>NUCLEOTIDE SEQUENCE</scope>
    <source>
        <strain evidence="4">Expedition CK06-06</strain>
    </source>
</reference>
<evidence type="ECO:0000256" key="3">
    <source>
        <dbReference type="ARBA" id="ARBA00023295"/>
    </source>
</evidence>
<dbReference type="SUPFAM" id="SSF51445">
    <property type="entry name" value="(Trans)glycosidases"/>
    <property type="match status" value="1"/>
</dbReference>
<dbReference type="PANTHER" id="PTHR10353:SF36">
    <property type="entry name" value="LP05116P"/>
    <property type="match status" value="1"/>
</dbReference>
<organism evidence="4">
    <name type="scientific">marine sediment metagenome</name>
    <dbReference type="NCBI Taxonomy" id="412755"/>
    <lineage>
        <taxon>unclassified sequences</taxon>
        <taxon>metagenomes</taxon>
        <taxon>ecological metagenomes</taxon>
    </lineage>
</organism>
<dbReference type="Gene3D" id="3.20.20.80">
    <property type="entry name" value="Glycosidases"/>
    <property type="match status" value="1"/>
</dbReference>
<evidence type="ECO:0000313" key="4">
    <source>
        <dbReference type="EMBL" id="GAG79837.1"/>
    </source>
</evidence>